<evidence type="ECO:0000313" key="3">
    <source>
        <dbReference type="Proteomes" id="UP001626537"/>
    </source>
</evidence>
<feature type="transmembrane region" description="Helical" evidence="1">
    <location>
        <begin position="277"/>
        <end position="302"/>
    </location>
</feature>
<evidence type="ECO:0000256" key="1">
    <source>
        <dbReference type="SAM" id="Phobius"/>
    </source>
</evidence>
<keyword evidence="3" id="KW-1185">Reference proteome</keyword>
<evidence type="ECO:0008006" key="4">
    <source>
        <dbReference type="Google" id="ProtNLM"/>
    </source>
</evidence>
<keyword evidence="1" id="KW-0812">Transmembrane</keyword>
<feature type="transmembrane region" description="Helical" evidence="1">
    <location>
        <begin position="228"/>
        <end position="246"/>
    </location>
</feature>
<feature type="transmembrane region" description="Helical" evidence="1">
    <location>
        <begin position="69"/>
        <end position="89"/>
    </location>
</feature>
<dbReference type="EMBL" id="CP136864">
    <property type="protein sequence ID" value="WOJ92257.1"/>
    <property type="molecule type" value="Genomic_DNA"/>
</dbReference>
<sequence>MPAPAHAKSRIRSYGLLLAILLLAFVTRMVAALDYGQDWYAPNSFTLINFDEAGSCRAALKGFNYSPWVGWQTLTLAEAAGVSVPVGIAGDTGAVKTFCHSEAHIGIARLYSVTTGTLTVAALWLLAVLLFPDKPGLAPIASMLLALSGWHISESLMGTVDAASTFFIYLFMSAMVWSVRNGGWRWLVAALLLVPAIWTKYWVFALATLAVFVPSAFYCAVFAGISRLRGALLLLAYAALFGLLSNPRLPDIAPMVLPFLFYFFVPWSKISPNGKALLLLSPWLAPLLMQLELFVAFTAGGLEGRFGTDYGAIGWHKWLRNPLNIPIVLLMGLGLPAFVLALMGLRRLWKTPCFDRVWLCLLPLLAFALYMLFLAPVTYYRHYLPLLPAACLLAALGLGSIRVSRRRFVLPLMLCWQAALAADLVSDYHFDPRRQLPTWYAEQRPSMVLASYYVSPPRASGVRHGLFRPTYALSNSPQLQQADAVILSENWYDTAFANELNGPLANDPAHLIKTTAQEARFYRQATSDEHPLLRLQAHYRAPSFMPELLLHYVAYGSFTQFVGDIMIFEIRK</sequence>
<feature type="transmembrane region" description="Helical" evidence="1">
    <location>
        <begin position="357"/>
        <end position="377"/>
    </location>
</feature>
<keyword evidence="1" id="KW-1133">Transmembrane helix</keyword>
<feature type="transmembrane region" description="Helical" evidence="1">
    <location>
        <begin position="252"/>
        <end position="270"/>
    </location>
</feature>
<feature type="transmembrane region" description="Helical" evidence="1">
    <location>
        <begin position="322"/>
        <end position="345"/>
    </location>
</feature>
<accession>A0ABZ0HYF7</accession>
<name>A0ABZ0HYF7_9GAMM</name>
<organism evidence="2 3">
    <name type="scientific">Congregibacter variabilis</name>
    <dbReference type="NCBI Taxonomy" id="3081200"/>
    <lineage>
        <taxon>Bacteria</taxon>
        <taxon>Pseudomonadati</taxon>
        <taxon>Pseudomonadota</taxon>
        <taxon>Gammaproteobacteria</taxon>
        <taxon>Cellvibrionales</taxon>
        <taxon>Halieaceae</taxon>
        <taxon>Congregibacter</taxon>
    </lineage>
</organism>
<feature type="transmembrane region" description="Helical" evidence="1">
    <location>
        <begin position="383"/>
        <end position="401"/>
    </location>
</feature>
<evidence type="ECO:0000313" key="2">
    <source>
        <dbReference type="EMBL" id="WOJ92257.1"/>
    </source>
</evidence>
<dbReference type="Proteomes" id="UP001626537">
    <property type="component" value="Chromosome"/>
</dbReference>
<reference evidence="2 3" key="1">
    <citation type="submission" date="2023-10" db="EMBL/GenBank/DDBJ databases">
        <title>Two novel species belonging to the OM43/NOR5 clade.</title>
        <authorList>
            <person name="Park M."/>
        </authorList>
    </citation>
    <scope>NUCLEOTIDE SEQUENCE [LARGE SCALE GENOMIC DNA]</scope>
    <source>
        <strain evidence="2 3">IMCC43200</strain>
    </source>
</reference>
<feature type="transmembrane region" description="Helical" evidence="1">
    <location>
        <begin position="199"/>
        <end position="221"/>
    </location>
</feature>
<keyword evidence="1" id="KW-0472">Membrane</keyword>
<gene>
    <name evidence="2" type="ORF">R0135_10710</name>
</gene>
<proteinExistence type="predicted"/>
<feature type="transmembrane region" description="Helical" evidence="1">
    <location>
        <begin position="110"/>
        <end position="131"/>
    </location>
</feature>
<dbReference type="RefSeq" id="WP_407346839.1">
    <property type="nucleotide sequence ID" value="NZ_CP136864.1"/>
</dbReference>
<protein>
    <recommendedName>
        <fullName evidence="4">Glycosyltransferase RgtA/B/C/D-like domain-containing protein</fullName>
    </recommendedName>
</protein>